<dbReference type="InterPro" id="IPR046342">
    <property type="entry name" value="CBS_dom_sf"/>
</dbReference>
<dbReference type="PROSITE" id="PS51846">
    <property type="entry name" value="CNNM"/>
    <property type="match status" value="1"/>
</dbReference>
<evidence type="ECO:0000256" key="8">
    <source>
        <dbReference type="PROSITE-ProRule" id="PRU01193"/>
    </source>
</evidence>
<dbReference type="GO" id="GO:0016020">
    <property type="term" value="C:membrane"/>
    <property type="evidence" value="ECO:0007669"/>
    <property type="project" value="UniProtKB-SubCell"/>
</dbReference>
<dbReference type="GO" id="GO:0005737">
    <property type="term" value="C:cytoplasm"/>
    <property type="evidence" value="ECO:0007669"/>
    <property type="project" value="TreeGrafter"/>
</dbReference>
<proteinExistence type="predicted"/>
<sequence>MAANDVPCCETMFWVYLVISVSLVCFAGLMSGLTLGLMSLSLMDLEVLIKAGQPNDRKNAEKILPIVKNQHLLLCTLLICNAMAMEALPIFLDALLPAWGAILISVTLILAFGEIIPQAICSRYGLSIGARLSPLVRLLVIVVFPLSYPISKLLDRLLGKRHSALLRRAELKTLVNMHGNEAGKGGELSHDETTIIAGALDLAQKAVKDAMTPMSRVFSLDLHSKLTDEKMNLIISKGHSRVPVYSGSPTNIVGLILVKNLIKCRPEDEVLIKDLTIRSIPKVPDSLPLYDLLNQFQKGHSHMAVVVKSSRINTKEPAENAAKHNIIKINILPVSPIQQYAVEKGEVAIGIITMEDVLEQLLQEPIYDETDDYVDVHNKIRINIPPLMILSPRRSPGVAAGAAKMKWQSPISSPVSSAHQSPMLRSPVSPYVQSPYVMPKLSVNSPAHLNSTNSPTRFSRSSPSSNQVSRNSYEKLDKHGL</sequence>
<organism evidence="12 13">
    <name type="scientific">Anisodus tanguticus</name>
    <dbReference type="NCBI Taxonomy" id="243964"/>
    <lineage>
        <taxon>Eukaryota</taxon>
        <taxon>Viridiplantae</taxon>
        <taxon>Streptophyta</taxon>
        <taxon>Embryophyta</taxon>
        <taxon>Tracheophyta</taxon>
        <taxon>Spermatophyta</taxon>
        <taxon>Magnoliopsida</taxon>
        <taxon>eudicotyledons</taxon>
        <taxon>Gunneridae</taxon>
        <taxon>Pentapetalae</taxon>
        <taxon>asterids</taxon>
        <taxon>lamiids</taxon>
        <taxon>Solanales</taxon>
        <taxon>Solanaceae</taxon>
        <taxon>Solanoideae</taxon>
        <taxon>Hyoscyameae</taxon>
        <taxon>Anisodus</taxon>
    </lineage>
</organism>
<gene>
    <name evidence="12" type="ORF">RND71_018268</name>
</gene>
<dbReference type="PANTHER" id="PTHR12064:SF36">
    <property type="entry name" value="DOMAIN-CONTAINING PROTEIN, PUTATIVE, EXPRESSED-RELATED"/>
    <property type="match status" value="1"/>
</dbReference>
<dbReference type="InterPro" id="IPR002550">
    <property type="entry name" value="CNNM"/>
</dbReference>
<dbReference type="PANTHER" id="PTHR12064">
    <property type="entry name" value="METAL TRANSPORTER CNNM"/>
    <property type="match status" value="1"/>
</dbReference>
<accession>A0AAE1S4G1</accession>
<protein>
    <recommendedName>
        <fullName evidence="11">CNNM transmembrane domain-containing protein</fullName>
    </recommendedName>
</protein>
<dbReference type="FunFam" id="3.10.580.10:FF:000015">
    <property type="entry name" value="DUF21 domain-containing protein"/>
    <property type="match status" value="1"/>
</dbReference>
<dbReference type="Pfam" id="PF01595">
    <property type="entry name" value="CNNM"/>
    <property type="match status" value="1"/>
</dbReference>
<feature type="transmembrane region" description="Helical" evidence="10">
    <location>
        <begin position="128"/>
        <end position="148"/>
    </location>
</feature>
<keyword evidence="13" id="KW-1185">Reference proteome</keyword>
<keyword evidence="2 8" id="KW-0812">Transmembrane</keyword>
<evidence type="ECO:0000256" key="4">
    <source>
        <dbReference type="ARBA" id="ARBA00022989"/>
    </source>
</evidence>
<evidence type="ECO:0000313" key="12">
    <source>
        <dbReference type="EMBL" id="KAK4363027.1"/>
    </source>
</evidence>
<feature type="domain" description="CNNM transmembrane" evidence="11">
    <location>
        <begin position="9"/>
        <end position="192"/>
    </location>
</feature>
<dbReference type="Gene3D" id="3.10.580.10">
    <property type="entry name" value="CBS-domain"/>
    <property type="match status" value="1"/>
</dbReference>
<dbReference type="EMBL" id="JAVYJV010000009">
    <property type="protein sequence ID" value="KAK4363027.1"/>
    <property type="molecule type" value="Genomic_DNA"/>
</dbReference>
<feature type="transmembrane region" description="Helical" evidence="10">
    <location>
        <begin position="98"/>
        <end position="116"/>
    </location>
</feature>
<evidence type="ECO:0000256" key="6">
    <source>
        <dbReference type="ARBA" id="ARBA00023136"/>
    </source>
</evidence>
<dbReference type="InterPro" id="IPR044751">
    <property type="entry name" value="Ion_transp-like_CBS"/>
</dbReference>
<keyword evidence="5" id="KW-0129">CBS domain</keyword>
<dbReference type="AlphaFoldDB" id="A0AAE1S4G1"/>
<dbReference type="InterPro" id="IPR045095">
    <property type="entry name" value="ACDP"/>
</dbReference>
<dbReference type="CDD" id="cd04590">
    <property type="entry name" value="CBS_pair_CorC_HlyC_assoc"/>
    <property type="match status" value="1"/>
</dbReference>
<dbReference type="GO" id="GO:0030026">
    <property type="term" value="P:intracellular manganese ion homeostasis"/>
    <property type="evidence" value="ECO:0007669"/>
    <property type="project" value="TreeGrafter"/>
</dbReference>
<comment type="subcellular location">
    <subcellularLocation>
        <location evidence="1">Membrane</location>
        <topology evidence="1">Multi-pass membrane protein</topology>
    </subcellularLocation>
</comment>
<dbReference type="Proteomes" id="UP001291623">
    <property type="component" value="Unassembled WGS sequence"/>
</dbReference>
<keyword evidence="4 8" id="KW-1133">Transmembrane helix</keyword>
<reference evidence="12" key="1">
    <citation type="submission" date="2023-12" db="EMBL/GenBank/DDBJ databases">
        <title>Genome assembly of Anisodus tanguticus.</title>
        <authorList>
            <person name="Wang Y.-J."/>
        </authorList>
    </citation>
    <scope>NUCLEOTIDE SEQUENCE</scope>
    <source>
        <strain evidence="12">KB-2021</strain>
        <tissue evidence="12">Leaf</tissue>
    </source>
</reference>
<evidence type="ECO:0000256" key="10">
    <source>
        <dbReference type="SAM" id="Phobius"/>
    </source>
</evidence>
<keyword evidence="3" id="KW-0677">Repeat</keyword>
<dbReference type="SUPFAM" id="SSF54631">
    <property type="entry name" value="CBS-domain pair"/>
    <property type="match status" value="1"/>
</dbReference>
<keyword evidence="7" id="KW-0325">Glycoprotein</keyword>
<feature type="compositionally biased region" description="Basic and acidic residues" evidence="9">
    <location>
        <begin position="472"/>
        <end position="481"/>
    </location>
</feature>
<evidence type="ECO:0000256" key="1">
    <source>
        <dbReference type="ARBA" id="ARBA00004141"/>
    </source>
</evidence>
<name>A0AAE1S4G1_9SOLA</name>
<evidence type="ECO:0000256" key="3">
    <source>
        <dbReference type="ARBA" id="ARBA00022737"/>
    </source>
</evidence>
<evidence type="ECO:0000256" key="2">
    <source>
        <dbReference type="ARBA" id="ARBA00022692"/>
    </source>
</evidence>
<evidence type="ECO:0000313" key="13">
    <source>
        <dbReference type="Proteomes" id="UP001291623"/>
    </source>
</evidence>
<comment type="caution">
    <text evidence="12">The sequence shown here is derived from an EMBL/GenBank/DDBJ whole genome shotgun (WGS) entry which is preliminary data.</text>
</comment>
<evidence type="ECO:0000259" key="11">
    <source>
        <dbReference type="PROSITE" id="PS51846"/>
    </source>
</evidence>
<evidence type="ECO:0000256" key="9">
    <source>
        <dbReference type="SAM" id="MobiDB-lite"/>
    </source>
</evidence>
<keyword evidence="6 8" id="KW-0472">Membrane</keyword>
<feature type="transmembrane region" description="Helical" evidence="10">
    <location>
        <begin position="13"/>
        <end position="40"/>
    </location>
</feature>
<evidence type="ECO:0000256" key="5">
    <source>
        <dbReference type="ARBA" id="ARBA00023122"/>
    </source>
</evidence>
<dbReference type="GO" id="GO:0010960">
    <property type="term" value="P:magnesium ion homeostasis"/>
    <property type="evidence" value="ECO:0007669"/>
    <property type="project" value="InterPro"/>
</dbReference>
<feature type="compositionally biased region" description="Low complexity" evidence="9">
    <location>
        <begin position="450"/>
        <end position="471"/>
    </location>
</feature>
<feature type="region of interest" description="Disordered" evidence="9">
    <location>
        <begin position="443"/>
        <end position="481"/>
    </location>
</feature>
<evidence type="ECO:0000256" key="7">
    <source>
        <dbReference type="ARBA" id="ARBA00023180"/>
    </source>
</evidence>